<proteinExistence type="predicted"/>
<dbReference type="PROSITE" id="PS51740">
    <property type="entry name" value="SPOVT_ABRB"/>
    <property type="match status" value="1"/>
</dbReference>
<sequence>MSKAIKSRIVQVGNSQGIRIPKTMLEQSGIKENIEIEVRDNQIVITAASKARVGWSEAFAQMVIDGDELEPLAVTDNWDETEWVW</sequence>
<dbReference type="AlphaFoldDB" id="A0A2T1GIP6"/>
<dbReference type="SMART" id="SM00966">
    <property type="entry name" value="SpoVT_AbrB"/>
    <property type="match status" value="1"/>
</dbReference>
<evidence type="ECO:0000313" key="3">
    <source>
        <dbReference type="EMBL" id="PSB57621.1"/>
    </source>
</evidence>
<dbReference type="Gene3D" id="2.10.260.10">
    <property type="match status" value="1"/>
</dbReference>
<name>A0A2T1GIP6_9CYAN</name>
<dbReference type="Pfam" id="PF04014">
    <property type="entry name" value="MazE_antitoxin"/>
    <property type="match status" value="1"/>
</dbReference>
<comment type="caution">
    <text evidence="3">The sequence shown here is derived from an EMBL/GenBank/DDBJ whole genome shotgun (WGS) entry which is preliminary data.</text>
</comment>
<dbReference type="SUPFAM" id="SSF89447">
    <property type="entry name" value="AbrB/MazE/MraZ-like"/>
    <property type="match status" value="1"/>
</dbReference>
<evidence type="ECO:0000313" key="4">
    <source>
        <dbReference type="Proteomes" id="UP000238937"/>
    </source>
</evidence>
<dbReference type="OrthoDB" id="9795766at2"/>
<evidence type="ECO:0000259" key="2">
    <source>
        <dbReference type="PROSITE" id="PS51740"/>
    </source>
</evidence>
<gene>
    <name evidence="3" type="ORF">C7B77_07790</name>
</gene>
<dbReference type="RefSeq" id="WP_106302421.1">
    <property type="nucleotide sequence ID" value="NZ_PVWO01000069.1"/>
</dbReference>
<reference evidence="3 4" key="1">
    <citation type="submission" date="2018-03" db="EMBL/GenBank/DDBJ databases">
        <title>The ancient ancestry and fast evolution of plastids.</title>
        <authorList>
            <person name="Moore K.R."/>
            <person name="Magnabosco C."/>
            <person name="Momper L."/>
            <person name="Gold D.A."/>
            <person name="Bosak T."/>
            <person name="Fournier G.P."/>
        </authorList>
    </citation>
    <scope>NUCLEOTIDE SEQUENCE [LARGE SCALE GENOMIC DNA]</scope>
    <source>
        <strain evidence="3 4">CCALA 037</strain>
    </source>
</reference>
<evidence type="ECO:0000256" key="1">
    <source>
        <dbReference type="PROSITE-ProRule" id="PRU01076"/>
    </source>
</evidence>
<dbReference type="EMBL" id="PVWO01000069">
    <property type="protein sequence ID" value="PSB57621.1"/>
    <property type="molecule type" value="Genomic_DNA"/>
</dbReference>
<keyword evidence="1 3" id="KW-0238">DNA-binding</keyword>
<feature type="domain" description="SpoVT-AbrB" evidence="2">
    <location>
        <begin position="7"/>
        <end position="50"/>
    </location>
</feature>
<dbReference type="InterPro" id="IPR007159">
    <property type="entry name" value="SpoVT-AbrB_dom"/>
</dbReference>
<dbReference type="InterPro" id="IPR037914">
    <property type="entry name" value="SpoVT-AbrB_sf"/>
</dbReference>
<protein>
    <submittedName>
        <fullName evidence="3">AbrB/MazE/SpoVT family DNA-binding domain-containing protein</fullName>
    </submittedName>
</protein>
<accession>A0A2T1GIP6</accession>
<dbReference type="Proteomes" id="UP000238937">
    <property type="component" value="Unassembled WGS sequence"/>
</dbReference>
<keyword evidence="4" id="KW-1185">Reference proteome</keyword>
<dbReference type="GO" id="GO:0003677">
    <property type="term" value="F:DNA binding"/>
    <property type="evidence" value="ECO:0007669"/>
    <property type="project" value="UniProtKB-UniRule"/>
</dbReference>
<organism evidence="3 4">
    <name type="scientific">Chamaesiphon polymorphus CCALA 037</name>
    <dbReference type="NCBI Taxonomy" id="2107692"/>
    <lineage>
        <taxon>Bacteria</taxon>
        <taxon>Bacillati</taxon>
        <taxon>Cyanobacteriota</taxon>
        <taxon>Cyanophyceae</taxon>
        <taxon>Gomontiellales</taxon>
        <taxon>Chamaesiphonaceae</taxon>
        <taxon>Chamaesiphon</taxon>
    </lineage>
</organism>